<sequence>MEEEAKGETALGGITTARSWPWVPQVVRKIWDEVRVSIDRVFKVHGSNERRIVNFSGQCMANLVCRCFVRLVSDYAFLLKGLQEARALVREICKKHESLLGGLHDAWVLAQWMQDAQVLARRVCMKRGRLPDGFVRSAGACPTDCMMHGRLPG</sequence>
<name>A0A2I0LCT2_PUNGR</name>
<dbReference type="Proteomes" id="UP000233551">
    <property type="component" value="Unassembled WGS sequence"/>
</dbReference>
<evidence type="ECO:0000313" key="1">
    <source>
        <dbReference type="EMBL" id="PKI78480.1"/>
    </source>
</evidence>
<proteinExistence type="predicted"/>
<keyword evidence="2" id="KW-1185">Reference proteome</keyword>
<comment type="caution">
    <text evidence="1">The sequence shown here is derived from an EMBL/GenBank/DDBJ whole genome shotgun (WGS) entry which is preliminary data.</text>
</comment>
<reference evidence="1 2" key="1">
    <citation type="submission" date="2017-11" db="EMBL/GenBank/DDBJ databases">
        <title>De-novo sequencing of pomegranate (Punica granatum L.) genome.</title>
        <authorList>
            <person name="Akparov Z."/>
            <person name="Amiraslanov A."/>
            <person name="Hajiyeva S."/>
            <person name="Abbasov M."/>
            <person name="Kaur K."/>
            <person name="Hamwieh A."/>
            <person name="Solovyev V."/>
            <person name="Salamov A."/>
            <person name="Braich B."/>
            <person name="Kosarev P."/>
            <person name="Mahmoud A."/>
            <person name="Hajiyev E."/>
            <person name="Babayeva S."/>
            <person name="Izzatullayeva V."/>
            <person name="Mammadov A."/>
            <person name="Mammadov A."/>
            <person name="Sharifova S."/>
            <person name="Ojaghi J."/>
            <person name="Eynullazada K."/>
            <person name="Bayramov B."/>
            <person name="Abdulazimova A."/>
            <person name="Shahmuradov I."/>
        </authorList>
    </citation>
    <scope>NUCLEOTIDE SEQUENCE [LARGE SCALE GENOMIC DNA]</scope>
    <source>
        <strain evidence="2">cv. AG2017</strain>
        <tissue evidence="1">Leaf</tissue>
    </source>
</reference>
<accession>A0A2I0LCT2</accession>
<gene>
    <name evidence="1" type="ORF">CRG98_001120</name>
</gene>
<dbReference type="AlphaFoldDB" id="A0A2I0LCT2"/>
<organism evidence="1 2">
    <name type="scientific">Punica granatum</name>
    <name type="common">Pomegranate</name>
    <dbReference type="NCBI Taxonomy" id="22663"/>
    <lineage>
        <taxon>Eukaryota</taxon>
        <taxon>Viridiplantae</taxon>
        <taxon>Streptophyta</taxon>
        <taxon>Embryophyta</taxon>
        <taxon>Tracheophyta</taxon>
        <taxon>Spermatophyta</taxon>
        <taxon>Magnoliopsida</taxon>
        <taxon>eudicotyledons</taxon>
        <taxon>Gunneridae</taxon>
        <taxon>Pentapetalae</taxon>
        <taxon>rosids</taxon>
        <taxon>malvids</taxon>
        <taxon>Myrtales</taxon>
        <taxon>Lythraceae</taxon>
        <taxon>Punica</taxon>
    </lineage>
</organism>
<protein>
    <submittedName>
        <fullName evidence="1">Uncharacterized protein</fullName>
    </submittedName>
</protein>
<evidence type="ECO:0000313" key="2">
    <source>
        <dbReference type="Proteomes" id="UP000233551"/>
    </source>
</evidence>
<dbReference type="EMBL" id="PGOL01000047">
    <property type="protein sequence ID" value="PKI78480.1"/>
    <property type="molecule type" value="Genomic_DNA"/>
</dbReference>